<accession>A0A2S1SYU5</accession>
<reference evidence="1 2" key="1">
    <citation type="submission" date="2018-05" db="EMBL/GenBank/DDBJ databases">
        <title>Complete genome sequence of sponge-derived Streptomyces sp. HNM0039.</title>
        <authorList>
            <person name="Huang X."/>
            <person name="Zhou S."/>
        </authorList>
    </citation>
    <scope>NUCLEOTIDE SEQUENCE [LARGE SCALE GENOMIC DNA]</scope>
    <source>
        <strain evidence="1 2">HNM0039</strain>
    </source>
</reference>
<protein>
    <submittedName>
        <fullName evidence="1">Uncharacterized protein</fullName>
    </submittedName>
</protein>
<dbReference type="KEGG" id="stir:DDW44_24355"/>
<name>A0A2S1SYU5_9ACTN</name>
<dbReference type="AlphaFoldDB" id="A0A2S1SYU5"/>
<organism evidence="1 2">
    <name type="scientific">Streptomyces tirandamycinicus</name>
    <dbReference type="NCBI Taxonomy" id="2174846"/>
    <lineage>
        <taxon>Bacteria</taxon>
        <taxon>Bacillati</taxon>
        <taxon>Actinomycetota</taxon>
        <taxon>Actinomycetes</taxon>
        <taxon>Kitasatosporales</taxon>
        <taxon>Streptomycetaceae</taxon>
        <taxon>Streptomyces</taxon>
    </lineage>
</organism>
<gene>
    <name evidence="1" type="ORF">DDW44_24355</name>
</gene>
<evidence type="ECO:0000313" key="1">
    <source>
        <dbReference type="EMBL" id="AWI31555.1"/>
    </source>
</evidence>
<dbReference type="Proteomes" id="UP000244900">
    <property type="component" value="Chromosome"/>
</dbReference>
<proteinExistence type="predicted"/>
<evidence type="ECO:0000313" key="2">
    <source>
        <dbReference type="Proteomes" id="UP000244900"/>
    </source>
</evidence>
<sequence>MGALEDTTALIGRAFAVALHEGLSAVAPTWATRGAGTREPRPAPPEPHIVLLRVHREEILGDLAGELPTALAATGHPDVDRACRTLLDWALTLFPQPQPAPPGLNRPAGGPALPASRMRLTVATLLLECAARRLPDVPARALALQSLGRAARGAGPGAGTTGRPDGT</sequence>
<keyword evidence="2" id="KW-1185">Reference proteome</keyword>
<dbReference type="EMBL" id="CP029188">
    <property type="protein sequence ID" value="AWI31555.1"/>
    <property type="molecule type" value="Genomic_DNA"/>
</dbReference>